<keyword evidence="2" id="KW-0675">Receptor</keyword>
<dbReference type="VEuPathDB" id="VectorBase:CPIJ011880"/>
<protein>
    <submittedName>
        <fullName evidence="2 3">5-hydroxytryptamine 2 receptor</fullName>
    </submittedName>
</protein>
<dbReference type="Proteomes" id="UP000002320">
    <property type="component" value="Unassembled WGS sequence"/>
</dbReference>
<reference evidence="3" key="2">
    <citation type="submission" date="2020-05" db="UniProtKB">
        <authorList>
            <consortium name="EnsemblMetazoa"/>
        </authorList>
    </citation>
    <scope>IDENTIFICATION</scope>
    <source>
        <strain evidence="3">JHB</strain>
    </source>
</reference>
<feature type="compositionally biased region" description="Polar residues" evidence="1">
    <location>
        <begin position="65"/>
        <end position="82"/>
    </location>
</feature>
<proteinExistence type="predicted"/>
<evidence type="ECO:0000256" key="1">
    <source>
        <dbReference type="SAM" id="MobiDB-lite"/>
    </source>
</evidence>
<evidence type="ECO:0000313" key="4">
    <source>
        <dbReference type="Proteomes" id="UP000002320"/>
    </source>
</evidence>
<dbReference type="VEuPathDB" id="VectorBase:CQUJHB015857"/>
<accession>B0X0U9</accession>
<dbReference type="InParanoid" id="B0X0U9"/>
<dbReference type="EMBL" id="DS232246">
    <property type="protein sequence ID" value="EDS38341.1"/>
    <property type="molecule type" value="Genomic_DNA"/>
</dbReference>
<gene>
    <name evidence="3" type="primary">6045999</name>
    <name evidence="2" type="ORF">CpipJ_CPIJ011880</name>
</gene>
<evidence type="ECO:0000313" key="3">
    <source>
        <dbReference type="EnsemblMetazoa" id="CPIJ011880-PA"/>
    </source>
</evidence>
<name>B0X0U9_CULQU</name>
<sequence>MIDSRDWHALAGPGSKPSAPDLQAVCYRATRPSASDVFSSTKQSSTPAAVPPPSRPLVPKKRRSSTSAWINRRNSVTPPSTTARKRFKSLPFVVPPPGDSAGDVTVDDLLLQKRIRAVEAVLYHGITCNTVERLDNQKALLEPGLALLHGPSSRICVKCSDLQTGIVRKVRIFVVLQPVIL</sequence>
<feature type="compositionally biased region" description="Polar residues" evidence="1">
    <location>
        <begin position="33"/>
        <end position="47"/>
    </location>
</feature>
<reference evidence="2" key="1">
    <citation type="submission" date="2007-03" db="EMBL/GenBank/DDBJ databases">
        <title>Annotation of Culex pipiens quinquefasciatus.</title>
        <authorList>
            <consortium name="The Broad Institute Genome Sequencing Platform"/>
            <person name="Atkinson P.W."/>
            <person name="Hemingway J."/>
            <person name="Christensen B.M."/>
            <person name="Higgs S."/>
            <person name="Kodira C."/>
            <person name="Hannick L."/>
            <person name="Megy K."/>
            <person name="O'Leary S."/>
            <person name="Pearson M."/>
            <person name="Haas B.J."/>
            <person name="Mauceli E."/>
            <person name="Wortman J.R."/>
            <person name="Lee N.H."/>
            <person name="Guigo R."/>
            <person name="Stanke M."/>
            <person name="Alvarado L."/>
            <person name="Amedeo P."/>
            <person name="Antoine C.H."/>
            <person name="Arensburger P."/>
            <person name="Bidwell S.L."/>
            <person name="Crawford M."/>
            <person name="Camaro F."/>
            <person name="Devon K."/>
            <person name="Engels R."/>
            <person name="Hammond M."/>
            <person name="Howarth C."/>
            <person name="Koehrsen M."/>
            <person name="Lawson D."/>
            <person name="Montgomery P."/>
            <person name="Nene V."/>
            <person name="Nusbaum C."/>
            <person name="Puiu D."/>
            <person name="Romero-Severson J."/>
            <person name="Severson D.W."/>
            <person name="Shumway M."/>
            <person name="Sisk P."/>
            <person name="Stolte C."/>
            <person name="Zeng Q."/>
            <person name="Eisenstadt E."/>
            <person name="Fraser-Liggett C."/>
            <person name="Strausberg R."/>
            <person name="Galagan J."/>
            <person name="Birren B."/>
            <person name="Collins F.H."/>
        </authorList>
    </citation>
    <scope>NUCLEOTIDE SEQUENCE [LARGE SCALE GENOMIC DNA]</scope>
    <source>
        <strain evidence="2">JHB</strain>
    </source>
</reference>
<dbReference type="AlphaFoldDB" id="B0X0U9"/>
<feature type="region of interest" description="Disordered" evidence="1">
    <location>
        <begin position="1"/>
        <end position="21"/>
    </location>
</feature>
<keyword evidence="4" id="KW-1185">Reference proteome</keyword>
<feature type="region of interest" description="Disordered" evidence="1">
    <location>
        <begin position="33"/>
        <end position="82"/>
    </location>
</feature>
<dbReference type="OrthoDB" id="10034726at2759"/>
<dbReference type="HOGENOM" id="CLU_1490450_0_0_1"/>
<dbReference type="KEGG" id="cqu:CpipJ_CPIJ011880"/>
<organism>
    <name type="scientific">Culex quinquefasciatus</name>
    <name type="common">Southern house mosquito</name>
    <name type="synonym">Culex pungens</name>
    <dbReference type="NCBI Taxonomy" id="7176"/>
    <lineage>
        <taxon>Eukaryota</taxon>
        <taxon>Metazoa</taxon>
        <taxon>Ecdysozoa</taxon>
        <taxon>Arthropoda</taxon>
        <taxon>Hexapoda</taxon>
        <taxon>Insecta</taxon>
        <taxon>Pterygota</taxon>
        <taxon>Neoptera</taxon>
        <taxon>Endopterygota</taxon>
        <taxon>Diptera</taxon>
        <taxon>Nematocera</taxon>
        <taxon>Culicoidea</taxon>
        <taxon>Culicidae</taxon>
        <taxon>Culicinae</taxon>
        <taxon>Culicini</taxon>
        <taxon>Culex</taxon>
        <taxon>Culex</taxon>
    </lineage>
</organism>
<evidence type="ECO:0000313" key="2">
    <source>
        <dbReference type="EMBL" id="EDS38341.1"/>
    </source>
</evidence>
<dbReference type="EnsemblMetazoa" id="CPIJ011880-RA">
    <property type="protein sequence ID" value="CPIJ011880-PA"/>
    <property type="gene ID" value="CPIJ011880"/>
</dbReference>